<proteinExistence type="predicted"/>
<dbReference type="AlphaFoldDB" id="A0A0M6Y6G9"/>
<dbReference type="Proteomes" id="UP000048926">
    <property type="component" value="Unassembled WGS sequence"/>
</dbReference>
<gene>
    <name evidence="1" type="ORF">LAL4801_04147</name>
</gene>
<reference evidence="2" key="1">
    <citation type="submission" date="2015-07" db="EMBL/GenBank/DDBJ databases">
        <authorList>
            <person name="Rodrigo-Torres Lidia"/>
            <person name="Arahal R.David."/>
        </authorList>
    </citation>
    <scope>NUCLEOTIDE SEQUENCE [LARGE SCALE GENOMIC DNA]</scope>
    <source>
        <strain evidence="2">CECT 4801</strain>
    </source>
</reference>
<dbReference type="EMBL" id="CXST01000002">
    <property type="protein sequence ID" value="CTQ45692.1"/>
    <property type="molecule type" value="Genomic_DNA"/>
</dbReference>
<organism evidence="1 2">
    <name type="scientific">Roseibium aggregatum</name>
    <dbReference type="NCBI Taxonomy" id="187304"/>
    <lineage>
        <taxon>Bacteria</taxon>
        <taxon>Pseudomonadati</taxon>
        <taxon>Pseudomonadota</taxon>
        <taxon>Alphaproteobacteria</taxon>
        <taxon>Hyphomicrobiales</taxon>
        <taxon>Stappiaceae</taxon>
        <taxon>Roseibium</taxon>
    </lineage>
</organism>
<sequence length="141" mass="15650">MIVDHYAKLTEKLASVDWGKLRNQTLYPAERIIALRDSGGSLVYIAELSKGSLATSADLSANDFETLFKDPATVPTWAATALQKLGYIDQDDFLGIDNVQHQALRDSRIKTALRLIRSYSDLIGVELTGEQLAHIERMEGK</sequence>
<keyword evidence="2" id="KW-1185">Reference proteome</keyword>
<evidence type="ECO:0000313" key="2">
    <source>
        <dbReference type="Proteomes" id="UP000048926"/>
    </source>
</evidence>
<name>A0A0M6Y6G9_9HYPH</name>
<accession>A0A0M6Y6G9</accession>
<protein>
    <submittedName>
        <fullName evidence="1">Uncharacterized protein</fullName>
    </submittedName>
</protein>
<evidence type="ECO:0000313" key="1">
    <source>
        <dbReference type="EMBL" id="CTQ45692.1"/>
    </source>
</evidence>
<dbReference type="RefSeq" id="WP_055658858.1">
    <property type="nucleotide sequence ID" value="NZ_CXST01000002.1"/>
</dbReference>